<feature type="domain" description="RNA polymerase sigma factor 70 region 4 type 2" evidence="7">
    <location>
        <begin position="131"/>
        <end position="182"/>
    </location>
</feature>
<dbReference type="PANTHER" id="PTHR43133:SF8">
    <property type="entry name" value="RNA POLYMERASE SIGMA FACTOR HI_1459-RELATED"/>
    <property type="match status" value="1"/>
</dbReference>
<evidence type="ECO:0000256" key="5">
    <source>
        <dbReference type="ARBA" id="ARBA00023163"/>
    </source>
</evidence>
<gene>
    <name evidence="8" type="ORF">HAHE_32700</name>
</gene>
<sequence>MAEDPTPATSELLRSWLGGDDSAAEELVERLHPLVAKIVNAHLPRREQVNDLLQEIFAKVFSRASQFKETSPLEHWVARIAVSTCRDRLRHHSRRPHLLWSELSPDEQLAYDRFASDASAVLLSPDEARSLLERLLSRLPVAERALVVWLDLEERPIAEVSDLTGAPAGLVRVRAFRARQRLRQIAASLPKDLYLP</sequence>
<evidence type="ECO:0000256" key="1">
    <source>
        <dbReference type="ARBA" id="ARBA00010641"/>
    </source>
</evidence>
<dbReference type="EMBL" id="AP024702">
    <property type="protein sequence ID" value="BCX49362.1"/>
    <property type="molecule type" value="Genomic_DNA"/>
</dbReference>
<keyword evidence="2" id="KW-0805">Transcription regulation</keyword>
<keyword evidence="5" id="KW-0804">Transcription</keyword>
<accession>A0ABM7RCD9</accession>
<proteinExistence type="inferred from homology"/>
<feature type="domain" description="RNA polymerase sigma-70 region 2" evidence="6">
    <location>
        <begin position="27"/>
        <end position="95"/>
    </location>
</feature>
<dbReference type="InterPro" id="IPR013324">
    <property type="entry name" value="RNA_pol_sigma_r3/r4-like"/>
</dbReference>
<keyword evidence="4" id="KW-0238">DNA-binding</keyword>
<dbReference type="InterPro" id="IPR013325">
    <property type="entry name" value="RNA_pol_sigma_r2"/>
</dbReference>
<dbReference type="NCBIfam" id="TIGR02937">
    <property type="entry name" value="sigma70-ECF"/>
    <property type="match status" value="1"/>
</dbReference>
<dbReference type="InterPro" id="IPR007627">
    <property type="entry name" value="RNA_pol_sigma70_r2"/>
</dbReference>
<dbReference type="InterPro" id="IPR013249">
    <property type="entry name" value="RNA_pol_sigma70_r4_t2"/>
</dbReference>
<dbReference type="InterPro" id="IPR036388">
    <property type="entry name" value="WH-like_DNA-bd_sf"/>
</dbReference>
<organism evidence="8 9">
    <name type="scientific">Haloferula helveola</name>
    <dbReference type="NCBI Taxonomy" id="490095"/>
    <lineage>
        <taxon>Bacteria</taxon>
        <taxon>Pseudomonadati</taxon>
        <taxon>Verrucomicrobiota</taxon>
        <taxon>Verrucomicrobiia</taxon>
        <taxon>Verrucomicrobiales</taxon>
        <taxon>Verrucomicrobiaceae</taxon>
        <taxon>Haloferula</taxon>
    </lineage>
</organism>
<evidence type="ECO:0000256" key="2">
    <source>
        <dbReference type="ARBA" id="ARBA00023015"/>
    </source>
</evidence>
<dbReference type="InterPro" id="IPR014284">
    <property type="entry name" value="RNA_pol_sigma-70_dom"/>
</dbReference>
<evidence type="ECO:0000256" key="4">
    <source>
        <dbReference type="ARBA" id="ARBA00023125"/>
    </source>
</evidence>
<evidence type="ECO:0000259" key="7">
    <source>
        <dbReference type="Pfam" id="PF08281"/>
    </source>
</evidence>
<name>A0ABM7RCD9_9BACT</name>
<keyword evidence="9" id="KW-1185">Reference proteome</keyword>
<dbReference type="Pfam" id="PF08281">
    <property type="entry name" value="Sigma70_r4_2"/>
    <property type="match status" value="1"/>
</dbReference>
<dbReference type="SUPFAM" id="SSF88946">
    <property type="entry name" value="Sigma2 domain of RNA polymerase sigma factors"/>
    <property type="match status" value="1"/>
</dbReference>
<dbReference type="InterPro" id="IPR039425">
    <property type="entry name" value="RNA_pol_sigma-70-like"/>
</dbReference>
<evidence type="ECO:0000313" key="8">
    <source>
        <dbReference type="EMBL" id="BCX49362.1"/>
    </source>
</evidence>
<dbReference type="Proteomes" id="UP001374893">
    <property type="component" value="Chromosome"/>
</dbReference>
<dbReference type="Gene3D" id="1.10.10.10">
    <property type="entry name" value="Winged helix-like DNA-binding domain superfamily/Winged helix DNA-binding domain"/>
    <property type="match status" value="1"/>
</dbReference>
<dbReference type="Gene3D" id="1.10.1740.10">
    <property type="match status" value="1"/>
</dbReference>
<keyword evidence="3" id="KW-0731">Sigma factor</keyword>
<protein>
    <recommendedName>
        <fullName evidence="10">RNA polymerase sigma-70 factor, ECF subfamily</fullName>
    </recommendedName>
</protein>
<evidence type="ECO:0008006" key="10">
    <source>
        <dbReference type="Google" id="ProtNLM"/>
    </source>
</evidence>
<dbReference type="Pfam" id="PF04542">
    <property type="entry name" value="Sigma70_r2"/>
    <property type="match status" value="1"/>
</dbReference>
<dbReference type="SUPFAM" id="SSF88659">
    <property type="entry name" value="Sigma3 and sigma4 domains of RNA polymerase sigma factors"/>
    <property type="match status" value="1"/>
</dbReference>
<comment type="similarity">
    <text evidence="1">Belongs to the sigma-70 factor family. ECF subfamily.</text>
</comment>
<evidence type="ECO:0000259" key="6">
    <source>
        <dbReference type="Pfam" id="PF04542"/>
    </source>
</evidence>
<evidence type="ECO:0000313" key="9">
    <source>
        <dbReference type="Proteomes" id="UP001374893"/>
    </source>
</evidence>
<evidence type="ECO:0000256" key="3">
    <source>
        <dbReference type="ARBA" id="ARBA00023082"/>
    </source>
</evidence>
<reference evidence="8 9" key="1">
    <citation type="submission" date="2021-06" db="EMBL/GenBank/DDBJ databases">
        <title>Complete genome of Haloferula helveola possessing various polysaccharide degrading enzymes.</title>
        <authorList>
            <person name="Takami H."/>
            <person name="Huang C."/>
            <person name="Hamasaki K."/>
        </authorList>
    </citation>
    <scope>NUCLEOTIDE SEQUENCE [LARGE SCALE GENOMIC DNA]</scope>
    <source>
        <strain evidence="8 9">CN-1</strain>
    </source>
</reference>
<dbReference type="PANTHER" id="PTHR43133">
    <property type="entry name" value="RNA POLYMERASE ECF-TYPE SIGMA FACTO"/>
    <property type="match status" value="1"/>
</dbReference>